<dbReference type="Pfam" id="PF15019">
    <property type="entry name" value="C9orf72-like"/>
    <property type="match status" value="1"/>
</dbReference>
<gene>
    <name evidence="1" type="ORF">M9Y10_020068</name>
</gene>
<protein>
    <submittedName>
        <fullName evidence="1">Uncharacterized protein</fullName>
    </submittedName>
</protein>
<dbReference type="InterPro" id="IPR027819">
    <property type="entry name" value="C9orf72"/>
</dbReference>
<reference evidence="1 2" key="1">
    <citation type="submission" date="2024-04" db="EMBL/GenBank/DDBJ databases">
        <title>Tritrichomonas musculus Genome.</title>
        <authorList>
            <person name="Alves-Ferreira E."/>
            <person name="Grigg M."/>
            <person name="Lorenzi H."/>
            <person name="Galac M."/>
        </authorList>
    </citation>
    <scope>NUCLEOTIDE SEQUENCE [LARGE SCALE GENOMIC DNA]</scope>
    <source>
        <strain evidence="1 2">EAF2021</strain>
    </source>
</reference>
<evidence type="ECO:0000313" key="1">
    <source>
        <dbReference type="EMBL" id="KAK8846067.1"/>
    </source>
</evidence>
<organism evidence="1 2">
    <name type="scientific">Tritrichomonas musculus</name>
    <dbReference type="NCBI Taxonomy" id="1915356"/>
    <lineage>
        <taxon>Eukaryota</taxon>
        <taxon>Metamonada</taxon>
        <taxon>Parabasalia</taxon>
        <taxon>Tritrichomonadida</taxon>
        <taxon>Tritrichomonadidae</taxon>
        <taxon>Tritrichomonas</taxon>
    </lineage>
</organism>
<keyword evidence="2" id="KW-1185">Reference proteome</keyword>
<dbReference type="PANTHER" id="PTHR31855:SF2">
    <property type="entry name" value="GUANINE NUCLEOTIDE EXCHANGE FACTOR C9ORF72"/>
    <property type="match status" value="1"/>
</dbReference>
<dbReference type="PROSITE" id="PS51835">
    <property type="entry name" value="DENN_C9ORF72"/>
    <property type="match status" value="1"/>
</dbReference>
<dbReference type="Proteomes" id="UP001470230">
    <property type="component" value="Unassembled WGS sequence"/>
</dbReference>
<dbReference type="PANTHER" id="PTHR31855">
    <property type="entry name" value="GUANINE NUCLEOTIDE EXCHANGE C9ORF72"/>
    <property type="match status" value="1"/>
</dbReference>
<proteinExistence type="predicted"/>
<accession>A0ABR2HF49</accession>
<comment type="caution">
    <text evidence="1">The sequence shown here is derived from an EMBL/GenBank/DDBJ whole genome shotgun (WGS) entry which is preliminary data.</text>
</comment>
<dbReference type="EMBL" id="JAPFFF010000029">
    <property type="protein sequence ID" value="KAK8846067.1"/>
    <property type="molecule type" value="Genomic_DNA"/>
</dbReference>
<sequence>MIQAAVASYSLMTGIQIVYSWELPKNHNGSNQYDIKTNDQLQQNATNPTLNFFRTILMNAFQHDEQYFKTFPTTEVNDRNSNLKVVASLFKPNAAQKKPQTICAFAFFIDQKYQNINTVMSDLVKDYAVECATLIQNAMRKNSPLYSIDNDINSRAEQISFIFNAGVESIHSISSVVESTSTQEQNFYASVLWCHLYTQMTTILELDENQTGDDVPLFSFLASFMLPFQLQLSDSKPHDSPIPGFFLQCVKPQKGLPKETLLMFKRPWTWVRVGLKQLCCIGNISVHKDLAKQYIQTIRLNYDLQPNDLKDRIIKSEKDIIKQNGFMTVWSNSKISLLSKFPDHLRVTFAREILNELVQKAVILIQAINLLIKPKKQPSFIYTNQLKEICTTFDISDDDKDIILSIANLFDSSIFNRIYNYKTQFYKKMVVSS</sequence>
<name>A0ABR2HF49_9EUKA</name>
<evidence type="ECO:0000313" key="2">
    <source>
        <dbReference type="Proteomes" id="UP001470230"/>
    </source>
</evidence>